<dbReference type="Gene3D" id="1.10.357.10">
    <property type="entry name" value="Tetracycline Repressor, domain 2"/>
    <property type="match status" value="1"/>
</dbReference>
<feature type="DNA-binding region" description="H-T-H motif" evidence="4">
    <location>
        <begin position="32"/>
        <end position="51"/>
    </location>
</feature>
<dbReference type="Pfam" id="PF00440">
    <property type="entry name" value="TetR_N"/>
    <property type="match status" value="1"/>
</dbReference>
<evidence type="ECO:0000256" key="1">
    <source>
        <dbReference type="ARBA" id="ARBA00023015"/>
    </source>
</evidence>
<proteinExistence type="predicted"/>
<evidence type="ECO:0000259" key="5">
    <source>
        <dbReference type="PROSITE" id="PS50977"/>
    </source>
</evidence>
<keyword evidence="3" id="KW-0804">Transcription</keyword>
<gene>
    <name evidence="6" type="ORF">GCM10022223_15410</name>
</gene>
<dbReference type="PANTHER" id="PTHR30055:SF234">
    <property type="entry name" value="HTH-TYPE TRANSCRIPTIONAL REGULATOR BETI"/>
    <property type="match status" value="1"/>
</dbReference>
<name>A0ABP6ZB57_9ACTN</name>
<dbReference type="Pfam" id="PF21597">
    <property type="entry name" value="TetR_C_43"/>
    <property type="match status" value="1"/>
</dbReference>
<keyword evidence="7" id="KW-1185">Reference proteome</keyword>
<keyword evidence="1" id="KW-0805">Transcription regulation</keyword>
<evidence type="ECO:0000313" key="7">
    <source>
        <dbReference type="Proteomes" id="UP001501074"/>
    </source>
</evidence>
<dbReference type="Proteomes" id="UP001501074">
    <property type="component" value="Unassembled WGS sequence"/>
</dbReference>
<keyword evidence="2 4" id="KW-0238">DNA-binding</keyword>
<dbReference type="InterPro" id="IPR009057">
    <property type="entry name" value="Homeodomain-like_sf"/>
</dbReference>
<feature type="domain" description="HTH tetR-type" evidence="5">
    <location>
        <begin position="10"/>
        <end position="69"/>
    </location>
</feature>
<dbReference type="EMBL" id="BAAAZO010000002">
    <property type="protein sequence ID" value="GAA3600686.1"/>
    <property type="molecule type" value="Genomic_DNA"/>
</dbReference>
<comment type="caution">
    <text evidence="6">The sequence shown here is derived from an EMBL/GenBank/DDBJ whole genome shotgun (WGS) entry which is preliminary data.</text>
</comment>
<organism evidence="6 7">
    <name type="scientific">Kineosporia mesophila</name>
    <dbReference type="NCBI Taxonomy" id="566012"/>
    <lineage>
        <taxon>Bacteria</taxon>
        <taxon>Bacillati</taxon>
        <taxon>Actinomycetota</taxon>
        <taxon>Actinomycetes</taxon>
        <taxon>Kineosporiales</taxon>
        <taxon>Kineosporiaceae</taxon>
        <taxon>Kineosporia</taxon>
    </lineage>
</organism>
<dbReference type="SUPFAM" id="SSF46689">
    <property type="entry name" value="Homeodomain-like"/>
    <property type="match status" value="1"/>
</dbReference>
<reference evidence="7" key="1">
    <citation type="journal article" date="2019" name="Int. J. Syst. Evol. Microbiol.">
        <title>The Global Catalogue of Microorganisms (GCM) 10K type strain sequencing project: providing services to taxonomists for standard genome sequencing and annotation.</title>
        <authorList>
            <consortium name="The Broad Institute Genomics Platform"/>
            <consortium name="The Broad Institute Genome Sequencing Center for Infectious Disease"/>
            <person name="Wu L."/>
            <person name="Ma J."/>
        </authorList>
    </citation>
    <scope>NUCLEOTIDE SEQUENCE [LARGE SCALE GENOMIC DNA]</scope>
    <source>
        <strain evidence="7">JCM 16902</strain>
    </source>
</reference>
<accession>A0ABP6ZB57</accession>
<dbReference type="RefSeq" id="WP_231486287.1">
    <property type="nucleotide sequence ID" value="NZ_BAAAZO010000002.1"/>
</dbReference>
<sequence length="182" mass="19138">MPPQQRADARRNYERLLAVAVEAVAEHGASASREQIGRTAGVGSGTVRRHFPTRHALLDAVFHDQVEGLAARAADLADAPDPRAALLDWLGALTTYAATFKGLAEALVQQTGSPDTYCSTGRLTAAGAPLVQRAGPWLAPGVTIEGLIDLITGIALVAERYGDPPAHAARMWDLTVRGISPA</sequence>
<dbReference type="InterPro" id="IPR049445">
    <property type="entry name" value="TetR_SbtR-like_C"/>
</dbReference>
<evidence type="ECO:0000256" key="3">
    <source>
        <dbReference type="ARBA" id="ARBA00023163"/>
    </source>
</evidence>
<protein>
    <submittedName>
        <fullName evidence="6">TetR/AcrR family transcriptional regulator</fullName>
    </submittedName>
</protein>
<dbReference type="PANTHER" id="PTHR30055">
    <property type="entry name" value="HTH-TYPE TRANSCRIPTIONAL REGULATOR RUTR"/>
    <property type="match status" value="1"/>
</dbReference>
<dbReference type="PROSITE" id="PS50977">
    <property type="entry name" value="HTH_TETR_2"/>
    <property type="match status" value="1"/>
</dbReference>
<evidence type="ECO:0000256" key="2">
    <source>
        <dbReference type="ARBA" id="ARBA00023125"/>
    </source>
</evidence>
<dbReference type="InterPro" id="IPR001647">
    <property type="entry name" value="HTH_TetR"/>
</dbReference>
<dbReference type="InterPro" id="IPR050109">
    <property type="entry name" value="HTH-type_TetR-like_transc_reg"/>
</dbReference>
<evidence type="ECO:0000313" key="6">
    <source>
        <dbReference type="EMBL" id="GAA3600686.1"/>
    </source>
</evidence>
<evidence type="ECO:0000256" key="4">
    <source>
        <dbReference type="PROSITE-ProRule" id="PRU00335"/>
    </source>
</evidence>